<evidence type="ECO:0000313" key="10">
    <source>
        <dbReference type="EMBL" id="KAF4628726.1"/>
    </source>
</evidence>
<evidence type="ECO:0000256" key="9">
    <source>
        <dbReference type="RuleBase" id="RU361171"/>
    </source>
</evidence>
<reference evidence="10 11" key="1">
    <citation type="submission" date="2020-03" db="EMBL/GenBank/DDBJ databases">
        <title>Draft Genome Sequence of Cudoniella acicularis.</title>
        <authorList>
            <person name="Buettner E."/>
            <person name="Kellner H."/>
        </authorList>
    </citation>
    <scope>NUCLEOTIDE SEQUENCE [LARGE SCALE GENOMIC DNA]</scope>
    <source>
        <strain evidence="10 11">DSM 108380</strain>
    </source>
</reference>
<accession>A0A8H4RG83</accession>
<dbReference type="FunFam" id="3.90.1150.160:FF:000004">
    <property type="entry name" value="Glutamate decarboxylase"/>
    <property type="match status" value="1"/>
</dbReference>
<evidence type="ECO:0000256" key="1">
    <source>
        <dbReference type="ARBA" id="ARBA00001933"/>
    </source>
</evidence>
<dbReference type="Gene3D" id="3.40.640.10">
    <property type="entry name" value="Type I PLP-dependent aspartate aminotransferase-like (Major domain)"/>
    <property type="match status" value="1"/>
</dbReference>
<dbReference type="FunFam" id="4.10.280.50:FF:000001">
    <property type="entry name" value="Glutamate decarboxylase"/>
    <property type="match status" value="1"/>
</dbReference>
<dbReference type="SUPFAM" id="SSF53383">
    <property type="entry name" value="PLP-dependent transferases"/>
    <property type="match status" value="1"/>
</dbReference>
<evidence type="ECO:0000313" key="11">
    <source>
        <dbReference type="Proteomes" id="UP000566819"/>
    </source>
</evidence>
<comment type="similarity">
    <text evidence="2 8">Belongs to the group II decarboxylase family.</text>
</comment>
<dbReference type="InterPro" id="IPR015424">
    <property type="entry name" value="PyrdxlP-dep_Trfase"/>
</dbReference>
<comment type="caution">
    <text evidence="10">The sequence shown here is derived from an EMBL/GenBank/DDBJ whole genome shotgun (WGS) entry which is preliminary data.</text>
</comment>
<dbReference type="EC" id="4.1.1.15" evidence="3 9"/>
<keyword evidence="11" id="KW-1185">Reference proteome</keyword>
<dbReference type="InterPro" id="IPR010107">
    <property type="entry name" value="Glutamate_decarboxylase"/>
</dbReference>
<dbReference type="InterPro" id="IPR002129">
    <property type="entry name" value="PyrdxlP-dep_de-COase"/>
</dbReference>
<dbReference type="Gene3D" id="4.10.280.50">
    <property type="match status" value="1"/>
</dbReference>
<keyword evidence="4 7" id="KW-0663">Pyridoxal phosphate</keyword>
<keyword evidence="9" id="KW-0210">Decarboxylase</keyword>
<proteinExistence type="inferred from homology"/>
<organism evidence="10 11">
    <name type="scientific">Cudoniella acicularis</name>
    <dbReference type="NCBI Taxonomy" id="354080"/>
    <lineage>
        <taxon>Eukaryota</taxon>
        <taxon>Fungi</taxon>
        <taxon>Dikarya</taxon>
        <taxon>Ascomycota</taxon>
        <taxon>Pezizomycotina</taxon>
        <taxon>Leotiomycetes</taxon>
        <taxon>Helotiales</taxon>
        <taxon>Tricladiaceae</taxon>
        <taxon>Cudoniella</taxon>
    </lineage>
</organism>
<dbReference type="PANTHER" id="PTHR43321:SF6">
    <property type="entry name" value="GLUTAMATE DECARBOXYLASE"/>
    <property type="match status" value="1"/>
</dbReference>
<comment type="cofactor">
    <cofactor evidence="1 7 8">
        <name>pyridoxal 5'-phosphate</name>
        <dbReference type="ChEBI" id="CHEBI:597326"/>
    </cofactor>
</comment>
<dbReference type="Gene3D" id="3.90.1150.160">
    <property type="match status" value="1"/>
</dbReference>
<gene>
    <name evidence="10" type="ORF">G7Y89_g9429</name>
</gene>
<dbReference type="EMBL" id="JAAMPI010000771">
    <property type="protein sequence ID" value="KAF4628726.1"/>
    <property type="molecule type" value="Genomic_DNA"/>
</dbReference>
<dbReference type="GO" id="GO:0030170">
    <property type="term" value="F:pyridoxal phosphate binding"/>
    <property type="evidence" value="ECO:0007669"/>
    <property type="project" value="InterPro"/>
</dbReference>
<evidence type="ECO:0000256" key="8">
    <source>
        <dbReference type="RuleBase" id="RU000382"/>
    </source>
</evidence>
<evidence type="ECO:0000256" key="4">
    <source>
        <dbReference type="ARBA" id="ARBA00022898"/>
    </source>
</evidence>
<keyword evidence="5 8" id="KW-0456">Lyase</keyword>
<dbReference type="PANTHER" id="PTHR43321">
    <property type="entry name" value="GLUTAMATE DECARBOXYLASE"/>
    <property type="match status" value="1"/>
</dbReference>
<dbReference type="InterPro" id="IPR015421">
    <property type="entry name" value="PyrdxlP-dep_Trfase_major"/>
</dbReference>
<name>A0A8H4RG83_9HELO</name>
<protein>
    <recommendedName>
        <fullName evidence="3 9">Glutamate decarboxylase</fullName>
        <ecNumber evidence="3 9">4.1.1.15</ecNumber>
    </recommendedName>
</protein>
<dbReference type="Proteomes" id="UP000566819">
    <property type="component" value="Unassembled WGS sequence"/>
</dbReference>
<feature type="modified residue" description="N6-(pyridoxal phosphate)lysine" evidence="7">
    <location>
        <position position="297"/>
    </location>
</feature>
<sequence>MVHLSTIPKDNTIDQPLVEGMEKLNVAGTSQADQFTTSVYGSRFAAEDLPKHEMPEFEMPKEVAYRMIKDDLSLDGNPMLNLASFVTTYMEKEVEDLMTESFSKNFIDYEEYPQSADIQNRCVSMIGRLFNAPTAESDGDAAVGTSTVGSSEAIMLAVLAMKKRWQNARKAAGKPWDRPNIVMSSAVQVCWEKAARYFEVEEKYVYCTPERFVIDPEETVSLVDENTIGICVILGTTYTGEYEDAKAVNDLLVKKNIDTVIHIDAASGGFVAPFVVPDLEWDFRLEKVVSINTSGHKYGLVYPGVGWVVWRAPQYLPKELVFNINYLGADQASFTLNFSKGASQVIGQYYQLIRLGKHGYRSIMGNLTRTADYLSDSLEQLGFIIMSQKGGAGLPLVAFRLDPKANKHYDEFALAHQLRQRSWVVPAYTMAPHTDDLKMLRVVVREDFSKSRCDQLLCDIRLSMGVLDEMDKEEIKKHSEYINQHATHSGKSRHNHPHYRVVARLAELMRFDVSKLKFSWEALNVKQVEQVDPLWKIMLSSLNSSNGVLAEKASTNAKIDIDVEAKKWREEFGEVRAAAVERLVKEAMPDYEVFEEQKTTAKG</sequence>
<dbReference type="OrthoDB" id="5152799at2759"/>
<comment type="catalytic activity">
    <reaction evidence="6 9">
        <text>L-glutamate + H(+) = 4-aminobutanoate + CO2</text>
        <dbReference type="Rhea" id="RHEA:17785"/>
        <dbReference type="ChEBI" id="CHEBI:15378"/>
        <dbReference type="ChEBI" id="CHEBI:16526"/>
        <dbReference type="ChEBI" id="CHEBI:29985"/>
        <dbReference type="ChEBI" id="CHEBI:59888"/>
        <dbReference type="EC" id="4.1.1.15"/>
    </reaction>
</comment>
<dbReference type="NCBIfam" id="TIGR01788">
    <property type="entry name" value="Glu-decarb-GAD"/>
    <property type="match status" value="1"/>
</dbReference>
<dbReference type="GO" id="GO:0004351">
    <property type="term" value="F:glutamate decarboxylase activity"/>
    <property type="evidence" value="ECO:0007669"/>
    <property type="project" value="UniProtKB-EC"/>
</dbReference>
<dbReference type="FunFam" id="3.40.640.10:FF:000017">
    <property type="entry name" value="Glutamate decarboxylase"/>
    <property type="match status" value="1"/>
</dbReference>
<dbReference type="GO" id="GO:0006538">
    <property type="term" value="P:L-glutamate catabolic process"/>
    <property type="evidence" value="ECO:0007669"/>
    <property type="project" value="TreeGrafter"/>
</dbReference>
<evidence type="ECO:0000256" key="2">
    <source>
        <dbReference type="ARBA" id="ARBA00009533"/>
    </source>
</evidence>
<dbReference type="Pfam" id="PF00282">
    <property type="entry name" value="Pyridoxal_deC"/>
    <property type="match status" value="1"/>
</dbReference>
<evidence type="ECO:0000256" key="5">
    <source>
        <dbReference type="ARBA" id="ARBA00023239"/>
    </source>
</evidence>
<dbReference type="AlphaFoldDB" id="A0A8H4RG83"/>
<dbReference type="GO" id="GO:0005829">
    <property type="term" value="C:cytosol"/>
    <property type="evidence" value="ECO:0007669"/>
    <property type="project" value="TreeGrafter"/>
</dbReference>
<evidence type="ECO:0000256" key="3">
    <source>
        <dbReference type="ARBA" id="ARBA00012421"/>
    </source>
</evidence>
<evidence type="ECO:0000256" key="6">
    <source>
        <dbReference type="ARBA" id="ARBA00048868"/>
    </source>
</evidence>
<evidence type="ECO:0000256" key="7">
    <source>
        <dbReference type="PIRSR" id="PIRSR602129-50"/>
    </source>
</evidence>